<feature type="compositionally biased region" description="Polar residues" evidence="1">
    <location>
        <begin position="47"/>
        <end position="59"/>
    </location>
</feature>
<gene>
    <name evidence="2" type="ORF">NPIL_270661</name>
</gene>
<feature type="region of interest" description="Disordered" evidence="1">
    <location>
        <begin position="28"/>
        <end position="59"/>
    </location>
</feature>
<dbReference type="AlphaFoldDB" id="A0A8X6IBV1"/>
<evidence type="ECO:0000313" key="3">
    <source>
        <dbReference type="Proteomes" id="UP000887013"/>
    </source>
</evidence>
<name>A0A8X6IBV1_NEPPI</name>
<organism evidence="2 3">
    <name type="scientific">Nephila pilipes</name>
    <name type="common">Giant wood spider</name>
    <name type="synonym">Nephila maculata</name>
    <dbReference type="NCBI Taxonomy" id="299642"/>
    <lineage>
        <taxon>Eukaryota</taxon>
        <taxon>Metazoa</taxon>
        <taxon>Ecdysozoa</taxon>
        <taxon>Arthropoda</taxon>
        <taxon>Chelicerata</taxon>
        <taxon>Arachnida</taxon>
        <taxon>Araneae</taxon>
        <taxon>Araneomorphae</taxon>
        <taxon>Entelegynae</taxon>
        <taxon>Araneoidea</taxon>
        <taxon>Nephilidae</taxon>
        <taxon>Nephila</taxon>
    </lineage>
</organism>
<accession>A0A8X6IBV1</accession>
<feature type="compositionally biased region" description="Basic residues" evidence="1">
    <location>
        <begin position="94"/>
        <end position="103"/>
    </location>
</feature>
<evidence type="ECO:0000256" key="1">
    <source>
        <dbReference type="SAM" id="MobiDB-lite"/>
    </source>
</evidence>
<dbReference type="EMBL" id="BMAW01089261">
    <property type="protein sequence ID" value="GFS38884.1"/>
    <property type="molecule type" value="Genomic_DNA"/>
</dbReference>
<comment type="caution">
    <text evidence="2">The sequence shown here is derived from an EMBL/GenBank/DDBJ whole genome shotgun (WGS) entry which is preliminary data.</text>
</comment>
<feature type="region of interest" description="Disordered" evidence="1">
    <location>
        <begin position="91"/>
        <end position="115"/>
    </location>
</feature>
<dbReference type="Proteomes" id="UP000887013">
    <property type="component" value="Unassembled WGS sequence"/>
</dbReference>
<evidence type="ECO:0000313" key="2">
    <source>
        <dbReference type="EMBL" id="GFS38884.1"/>
    </source>
</evidence>
<proteinExistence type="predicted"/>
<protein>
    <submittedName>
        <fullName evidence="2">Uncharacterized protein</fullName>
    </submittedName>
</protein>
<keyword evidence="3" id="KW-1185">Reference proteome</keyword>
<reference evidence="2" key="1">
    <citation type="submission" date="2020-08" db="EMBL/GenBank/DDBJ databases">
        <title>Multicomponent nature underlies the extraordinary mechanical properties of spider dragline silk.</title>
        <authorList>
            <person name="Kono N."/>
            <person name="Nakamura H."/>
            <person name="Mori M."/>
            <person name="Yoshida Y."/>
            <person name="Ohtoshi R."/>
            <person name="Malay A.D."/>
            <person name="Moran D.A.P."/>
            <person name="Tomita M."/>
            <person name="Numata K."/>
            <person name="Arakawa K."/>
        </authorList>
    </citation>
    <scope>NUCLEOTIDE SEQUENCE</scope>
</reference>
<sequence length="115" mass="13063">MDSATIQTKNRLIFPILRNYRSVAQSIRVPPTGTRDSSKEECPANITERSNCTKESSQPSFIGQTYLNGQLFPKWKPAKIQSTKKIVSSTITKSLKRGWRRKLNGQPKPRSSLNR</sequence>